<dbReference type="Proteomes" id="UP000198985">
    <property type="component" value="Unassembled WGS sequence"/>
</dbReference>
<dbReference type="AlphaFoldDB" id="A0A1H5MRK5"/>
<evidence type="ECO:0000313" key="2">
    <source>
        <dbReference type="EMBL" id="SEE91863.1"/>
    </source>
</evidence>
<reference evidence="2 3" key="1">
    <citation type="submission" date="2016-10" db="EMBL/GenBank/DDBJ databases">
        <authorList>
            <person name="de Groot N.N."/>
        </authorList>
    </citation>
    <scope>NUCLEOTIDE SEQUENCE [LARGE SCALE GENOMIC DNA]</scope>
    <source>
        <strain evidence="2 3">BS3662</strain>
    </source>
</reference>
<organism evidence="2 3">
    <name type="scientific">Pseudomonas migulae</name>
    <dbReference type="NCBI Taxonomy" id="78543"/>
    <lineage>
        <taxon>Bacteria</taxon>
        <taxon>Pseudomonadati</taxon>
        <taxon>Pseudomonadota</taxon>
        <taxon>Gammaproteobacteria</taxon>
        <taxon>Pseudomonadales</taxon>
        <taxon>Pseudomonadaceae</taxon>
        <taxon>Pseudomonas</taxon>
    </lineage>
</organism>
<protein>
    <recommendedName>
        <fullName evidence="4">Pilin (Type 1 fimbria component protein)</fullName>
    </recommendedName>
</protein>
<dbReference type="RefSeq" id="WP_084323718.1">
    <property type="nucleotide sequence ID" value="NZ_FNTY01000002.1"/>
</dbReference>
<feature type="chain" id="PRO_5011576214" description="Pilin (Type 1 fimbria component protein)" evidence="1">
    <location>
        <begin position="23"/>
        <end position="207"/>
    </location>
</feature>
<dbReference type="EMBL" id="FNTY01000002">
    <property type="protein sequence ID" value="SEE91863.1"/>
    <property type="molecule type" value="Genomic_DNA"/>
</dbReference>
<name>A0A1H5MRK5_9PSED</name>
<evidence type="ECO:0000256" key="1">
    <source>
        <dbReference type="SAM" id="SignalP"/>
    </source>
</evidence>
<dbReference type="InterPro" id="IPR010546">
    <property type="entry name" value="DUF1120"/>
</dbReference>
<sequence>MKKFPHALTMAFIVLTSPLAFAASSTDLSVTGTITPRACTPLLSDGGNVHHGKISSKDLNQDKETRLPFQTLQLIVNCDSPVAFRLRPIDNQPGSSTEPYIGFGLGKINGDEKLGYFEARLMNPMADGVLARPLLSRNNGDTWLQVPHMEPDTISAFGVPGGPATPIAIKDLTMDFRVSTYIARADSLDLTNDAALNGLVTLEVLYP</sequence>
<evidence type="ECO:0000313" key="3">
    <source>
        <dbReference type="Proteomes" id="UP000198985"/>
    </source>
</evidence>
<gene>
    <name evidence="2" type="ORF">SAMN04490194_5030</name>
</gene>
<accession>A0A1H5MRK5</accession>
<evidence type="ECO:0008006" key="4">
    <source>
        <dbReference type="Google" id="ProtNLM"/>
    </source>
</evidence>
<dbReference type="Pfam" id="PF06551">
    <property type="entry name" value="DUF1120"/>
    <property type="match status" value="1"/>
</dbReference>
<feature type="signal peptide" evidence="1">
    <location>
        <begin position="1"/>
        <end position="22"/>
    </location>
</feature>
<proteinExistence type="predicted"/>
<keyword evidence="1" id="KW-0732">Signal</keyword>